<dbReference type="OrthoDB" id="9824167at2"/>
<dbReference type="Proteomes" id="UP000199459">
    <property type="component" value="Unassembled WGS sequence"/>
</dbReference>
<dbReference type="EMBL" id="FOCP01000009">
    <property type="protein sequence ID" value="SEN16473.1"/>
    <property type="molecule type" value="Genomic_DNA"/>
</dbReference>
<gene>
    <name evidence="1" type="ORF">SAMN05216325_10918</name>
</gene>
<accession>A0A1H8EAG3</accession>
<reference evidence="1 2" key="1">
    <citation type="submission" date="2016-10" db="EMBL/GenBank/DDBJ databases">
        <authorList>
            <person name="de Groot N.N."/>
        </authorList>
    </citation>
    <scope>NUCLEOTIDE SEQUENCE [LARGE SCALE GENOMIC DNA]</scope>
    <source>
        <strain evidence="1 2">Nm22</strain>
    </source>
</reference>
<organism evidence="1 2">
    <name type="scientific">Nitrosomonas marina</name>
    <dbReference type="NCBI Taxonomy" id="917"/>
    <lineage>
        <taxon>Bacteria</taxon>
        <taxon>Pseudomonadati</taxon>
        <taxon>Pseudomonadota</taxon>
        <taxon>Betaproteobacteria</taxon>
        <taxon>Nitrosomonadales</taxon>
        <taxon>Nitrosomonadaceae</taxon>
        <taxon>Nitrosomonas</taxon>
    </lineage>
</organism>
<proteinExistence type="predicted"/>
<protein>
    <submittedName>
        <fullName evidence="1">PEP-CTERM protein-sorting domain-containing protein</fullName>
    </submittedName>
</protein>
<sequence>MLAKFGSSDLNLQLQRHRLFLSKRHLVLTIAVCLLVFTYCINTATAAPISSDLRISTRTNALNTNAFANGLSFDETNSDATIGNATHSGSLVQTIGGTSVITAIDDISILSGVNPLEGILTDTNDSWEIHSNVNGSFSGTSAETPENIYDLFFGLENLSATDIMQVTISLDFDNRVNTSGADAFAASEIILYDGPSIATNELFFSDIESDTVFGNRFNSGNRTGDFGGLLNDADIFQHTVTLNPGDIFDFHLFHLIEGSASAAGSSYSASMDATVSFSSANNTSPPPTPISEPTLLLLLSTGLLGFICKRRIK</sequence>
<name>A0A1H8EAG3_9PROT</name>
<dbReference type="AlphaFoldDB" id="A0A1H8EAG3"/>
<evidence type="ECO:0000313" key="1">
    <source>
        <dbReference type="EMBL" id="SEN16473.1"/>
    </source>
</evidence>
<evidence type="ECO:0000313" key="2">
    <source>
        <dbReference type="Proteomes" id="UP000199459"/>
    </source>
</evidence>
<dbReference type="RefSeq" id="WP_090630859.1">
    <property type="nucleotide sequence ID" value="NZ_FOCP01000009.1"/>
</dbReference>